<evidence type="ECO:0000313" key="1">
    <source>
        <dbReference type="Ensembl" id="ENSSAUP00010032719.1"/>
    </source>
</evidence>
<proteinExistence type="predicted"/>
<evidence type="ECO:0000313" key="2">
    <source>
        <dbReference type="Proteomes" id="UP000472265"/>
    </source>
</evidence>
<name>A0A671W283_SPAAU</name>
<dbReference type="Ensembl" id="ENSSAUT00010034449.1">
    <property type="protein sequence ID" value="ENSSAUP00010032719.1"/>
    <property type="gene ID" value="ENSSAUG00010013853.1"/>
</dbReference>
<dbReference type="AlphaFoldDB" id="A0A671W283"/>
<reference evidence="1" key="2">
    <citation type="submission" date="2025-08" db="UniProtKB">
        <authorList>
            <consortium name="Ensembl"/>
        </authorList>
    </citation>
    <scope>IDENTIFICATION</scope>
</reference>
<dbReference type="Proteomes" id="UP000472265">
    <property type="component" value="Chromosome 6"/>
</dbReference>
<keyword evidence="2" id="KW-1185">Reference proteome</keyword>
<protein>
    <submittedName>
        <fullName evidence="1">Uncharacterized protein</fullName>
    </submittedName>
</protein>
<reference evidence="1" key="1">
    <citation type="submission" date="2021-04" db="EMBL/GenBank/DDBJ databases">
        <authorList>
            <consortium name="Wellcome Sanger Institute Data Sharing"/>
        </authorList>
    </citation>
    <scope>NUCLEOTIDE SEQUENCE [LARGE SCALE GENOMIC DNA]</scope>
</reference>
<dbReference type="InParanoid" id="A0A671W283"/>
<sequence>RVEDGGLGPAAPLGSGRSSRGLCITSRFPHHGAGRPPTLAGLVIKTGSQNLVITTKMNILHINVALRVSLEKLNSAGVCQQVFFCS</sequence>
<reference evidence="1" key="3">
    <citation type="submission" date="2025-09" db="UniProtKB">
        <authorList>
            <consortium name="Ensembl"/>
        </authorList>
    </citation>
    <scope>IDENTIFICATION</scope>
</reference>
<accession>A0A671W283</accession>
<organism evidence="1 2">
    <name type="scientific">Sparus aurata</name>
    <name type="common">Gilthead sea bream</name>
    <dbReference type="NCBI Taxonomy" id="8175"/>
    <lineage>
        <taxon>Eukaryota</taxon>
        <taxon>Metazoa</taxon>
        <taxon>Chordata</taxon>
        <taxon>Craniata</taxon>
        <taxon>Vertebrata</taxon>
        <taxon>Euteleostomi</taxon>
        <taxon>Actinopterygii</taxon>
        <taxon>Neopterygii</taxon>
        <taxon>Teleostei</taxon>
        <taxon>Neoteleostei</taxon>
        <taxon>Acanthomorphata</taxon>
        <taxon>Eupercaria</taxon>
        <taxon>Spariformes</taxon>
        <taxon>Sparidae</taxon>
        <taxon>Sparus</taxon>
    </lineage>
</organism>